<feature type="transmembrane region" description="Helical" evidence="9">
    <location>
        <begin position="267"/>
        <end position="288"/>
    </location>
</feature>
<feature type="domain" description="ABC transporter" evidence="10">
    <location>
        <begin position="339"/>
        <end position="573"/>
    </location>
</feature>
<dbReference type="GO" id="GO:0005886">
    <property type="term" value="C:plasma membrane"/>
    <property type="evidence" value="ECO:0007669"/>
    <property type="project" value="UniProtKB-SubCell"/>
</dbReference>
<keyword evidence="12" id="KW-0378">Hydrolase</keyword>
<comment type="caution">
    <text evidence="12">The sequence shown here is derived from an EMBL/GenBank/DDBJ whole genome shotgun (WGS) entry which is preliminary data.</text>
</comment>
<dbReference type="SMART" id="SM00382">
    <property type="entry name" value="AAA"/>
    <property type="match status" value="1"/>
</dbReference>
<dbReference type="PROSITE" id="PS50929">
    <property type="entry name" value="ABC_TM1F"/>
    <property type="match status" value="1"/>
</dbReference>
<dbReference type="GO" id="GO:0015421">
    <property type="term" value="F:ABC-type oligopeptide transporter activity"/>
    <property type="evidence" value="ECO:0007669"/>
    <property type="project" value="TreeGrafter"/>
</dbReference>
<reference evidence="13" key="1">
    <citation type="submission" date="2018-12" db="EMBL/GenBank/DDBJ databases">
        <title>Tengunoibacter tsumagoiensis gen. nov., sp. nov., Dictyobacter kobayashii sp. nov., D. alpinus sp. nov., and D. joshuensis sp. nov. and description of Dictyobacteraceae fam. nov. within the order Ktedonobacterales isolated from Tengu-no-mugimeshi.</title>
        <authorList>
            <person name="Wang C.M."/>
            <person name="Zheng Y."/>
            <person name="Sakai Y."/>
            <person name="Toyoda A."/>
            <person name="Minakuchi Y."/>
            <person name="Abe K."/>
            <person name="Yokota A."/>
            <person name="Yabe S."/>
        </authorList>
    </citation>
    <scope>NUCLEOTIDE SEQUENCE [LARGE SCALE GENOMIC DNA]</scope>
    <source>
        <strain evidence="13">Uno3</strain>
    </source>
</reference>
<keyword evidence="12" id="KW-0347">Helicase</keyword>
<evidence type="ECO:0000259" key="10">
    <source>
        <dbReference type="PROSITE" id="PS50893"/>
    </source>
</evidence>
<dbReference type="GO" id="GO:0005524">
    <property type="term" value="F:ATP binding"/>
    <property type="evidence" value="ECO:0007669"/>
    <property type="project" value="UniProtKB-KW"/>
</dbReference>
<keyword evidence="3" id="KW-1003">Cell membrane</keyword>
<dbReference type="EMBL" id="BIFR01000002">
    <property type="protein sequence ID" value="GCE15293.1"/>
    <property type="molecule type" value="Genomic_DNA"/>
</dbReference>
<feature type="transmembrane region" description="Helical" evidence="9">
    <location>
        <begin position="163"/>
        <end position="181"/>
    </location>
</feature>
<dbReference type="PANTHER" id="PTHR43394">
    <property type="entry name" value="ATP-DEPENDENT PERMEASE MDL1, MITOCHONDRIAL"/>
    <property type="match status" value="1"/>
</dbReference>
<proteinExistence type="predicted"/>
<dbReference type="PROSITE" id="PS50893">
    <property type="entry name" value="ABC_TRANSPORTER_2"/>
    <property type="match status" value="1"/>
</dbReference>
<dbReference type="PROSITE" id="PS00211">
    <property type="entry name" value="ABC_TRANSPORTER_1"/>
    <property type="match status" value="1"/>
</dbReference>
<dbReference type="SUPFAM" id="SSF52540">
    <property type="entry name" value="P-loop containing nucleoside triphosphate hydrolases"/>
    <property type="match status" value="1"/>
</dbReference>
<keyword evidence="2" id="KW-0813">Transport</keyword>
<evidence type="ECO:0000256" key="7">
    <source>
        <dbReference type="ARBA" id="ARBA00022989"/>
    </source>
</evidence>
<protein>
    <submittedName>
        <fullName evidence="12">Helicase</fullName>
    </submittedName>
</protein>
<dbReference type="InterPro" id="IPR039421">
    <property type="entry name" value="Type_1_exporter"/>
</dbReference>
<evidence type="ECO:0000256" key="4">
    <source>
        <dbReference type="ARBA" id="ARBA00022692"/>
    </source>
</evidence>
<organism evidence="12 13">
    <name type="scientific">Tengunoibacter tsumagoiensis</name>
    <dbReference type="NCBI Taxonomy" id="2014871"/>
    <lineage>
        <taxon>Bacteria</taxon>
        <taxon>Bacillati</taxon>
        <taxon>Chloroflexota</taxon>
        <taxon>Ktedonobacteria</taxon>
        <taxon>Ktedonobacterales</taxon>
        <taxon>Dictyobacteraceae</taxon>
        <taxon>Tengunoibacter</taxon>
    </lineage>
</organism>
<keyword evidence="8 9" id="KW-0472">Membrane</keyword>
<dbReference type="GO" id="GO:0016887">
    <property type="term" value="F:ATP hydrolysis activity"/>
    <property type="evidence" value="ECO:0007669"/>
    <property type="project" value="InterPro"/>
</dbReference>
<dbReference type="Gene3D" id="3.40.50.300">
    <property type="entry name" value="P-loop containing nucleotide triphosphate hydrolases"/>
    <property type="match status" value="1"/>
</dbReference>
<feature type="transmembrane region" description="Helical" evidence="9">
    <location>
        <begin position="138"/>
        <end position="157"/>
    </location>
</feature>
<dbReference type="CDD" id="cd07346">
    <property type="entry name" value="ABC_6TM_exporters"/>
    <property type="match status" value="1"/>
</dbReference>
<dbReference type="OrthoDB" id="9806127at2"/>
<evidence type="ECO:0000256" key="8">
    <source>
        <dbReference type="ARBA" id="ARBA00023136"/>
    </source>
</evidence>
<evidence type="ECO:0000256" key="9">
    <source>
        <dbReference type="SAM" id="Phobius"/>
    </source>
</evidence>
<dbReference type="RefSeq" id="WP_126582774.1">
    <property type="nucleotide sequence ID" value="NZ_BIFR01000002.1"/>
</dbReference>
<gene>
    <name evidence="12" type="ORF">KTT_51520</name>
</gene>
<keyword evidence="13" id="KW-1185">Reference proteome</keyword>
<keyword evidence="4 9" id="KW-0812">Transmembrane</keyword>
<dbReference type="FunFam" id="3.40.50.300:FF:000299">
    <property type="entry name" value="ABC transporter ATP-binding protein/permease"/>
    <property type="match status" value="1"/>
</dbReference>
<feature type="transmembrane region" description="Helical" evidence="9">
    <location>
        <begin position="59"/>
        <end position="84"/>
    </location>
</feature>
<evidence type="ECO:0000256" key="2">
    <source>
        <dbReference type="ARBA" id="ARBA00022448"/>
    </source>
</evidence>
<name>A0A402A822_9CHLR</name>
<dbReference type="GO" id="GO:0004386">
    <property type="term" value="F:helicase activity"/>
    <property type="evidence" value="ECO:0007669"/>
    <property type="project" value="UniProtKB-KW"/>
</dbReference>
<evidence type="ECO:0000256" key="6">
    <source>
        <dbReference type="ARBA" id="ARBA00022840"/>
    </source>
</evidence>
<dbReference type="Gene3D" id="1.20.1560.10">
    <property type="entry name" value="ABC transporter type 1, transmembrane domain"/>
    <property type="match status" value="1"/>
</dbReference>
<comment type="subcellular location">
    <subcellularLocation>
        <location evidence="1">Cell membrane</location>
        <topology evidence="1">Multi-pass membrane protein</topology>
    </subcellularLocation>
</comment>
<evidence type="ECO:0000259" key="11">
    <source>
        <dbReference type="PROSITE" id="PS50929"/>
    </source>
</evidence>
<evidence type="ECO:0000256" key="3">
    <source>
        <dbReference type="ARBA" id="ARBA00022475"/>
    </source>
</evidence>
<dbReference type="InterPro" id="IPR017871">
    <property type="entry name" value="ABC_transporter-like_CS"/>
</dbReference>
<evidence type="ECO:0000313" key="13">
    <source>
        <dbReference type="Proteomes" id="UP000287352"/>
    </source>
</evidence>
<dbReference type="AlphaFoldDB" id="A0A402A822"/>
<dbReference type="InterPro" id="IPR036640">
    <property type="entry name" value="ABC1_TM_sf"/>
</dbReference>
<dbReference type="Pfam" id="PF00005">
    <property type="entry name" value="ABC_tran"/>
    <property type="match status" value="1"/>
</dbReference>
<dbReference type="InterPro" id="IPR027417">
    <property type="entry name" value="P-loop_NTPase"/>
</dbReference>
<dbReference type="Pfam" id="PF00664">
    <property type="entry name" value="ABC_membrane"/>
    <property type="match status" value="1"/>
</dbReference>
<evidence type="ECO:0000256" key="1">
    <source>
        <dbReference type="ARBA" id="ARBA00004651"/>
    </source>
</evidence>
<dbReference type="Proteomes" id="UP000287352">
    <property type="component" value="Unassembled WGS sequence"/>
</dbReference>
<keyword evidence="6" id="KW-0067">ATP-binding</keyword>
<dbReference type="InterPro" id="IPR003439">
    <property type="entry name" value="ABC_transporter-like_ATP-bd"/>
</dbReference>
<dbReference type="PANTHER" id="PTHR43394:SF1">
    <property type="entry name" value="ATP-BINDING CASSETTE SUB-FAMILY B MEMBER 10, MITOCHONDRIAL"/>
    <property type="match status" value="1"/>
</dbReference>
<evidence type="ECO:0000313" key="12">
    <source>
        <dbReference type="EMBL" id="GCE15293.1"/>
    </source>
</evidence>
<dbReference type="InterPro" id="IPR003593">
    <property type="entry name" value="AAA+_ATPase"/>
</dbReference>
<feature type="domain" description="ABC transmembrane type-1" evidence="11">
    <location>
        <begin position="24"/>
        <end position="306"/>
    </location>
</feature>
<feature type="transmembrane region" description="Helical" evidence="9">
    <location>
        <begin position="20"/>
        <end position="39"/>
    </location>
</feature>
<sequence>MHRRFLRNWNLLVRYLRPQWLAVLVLTLLLFANIVLQLFNPQVISFFIDTAQTHGPLQVLFLAARLFLFTALLQRAVGLAFSYLAESTSWKTTNALRADLTLHCLQLDLPFHKKHTPGELIERIDQDVTMLANFFSQFALQLASNALLILGILIFLFTVDQLLGIALVGYTCLVFAVLALFQKRSAPFWKAERMADADHYAFLEEHVQGTEDIRSAGAEPYITQRLVTLMHRMLETHRRARLVSNTTYVSSQFLFLMGYALGLGLGAFLYVQGQISLGTAYVIMYYIGMLSGPLESIRTQFQDLQRSTASIDRVEELLHTQPQVLETMSASLPAGPLSVTMQHVSFRYEVQEPVLHDISFSLAPGQVLGLLGRTGSGKSTLARLLFRLYDPISGSIQFADTDLRTLALDDIRSHIGMVTQDIQLFQASIRDNLTFFSPQVSDEQIMQVLTTLKLRTWLASLPNGLDTMIGANGQGLSAGESQLLAFARVFLKDPGLVVLDEASSRLDPATEALLEQALDQLLAQRTGIIIAHRLQTVQRANFILLLDQGNIIEYGPRLSLMRNPASHFSRLLQSGLEEVLA</sequence>
<dbReference type="SUPFAM" id="SSF90123">
    <property type="entry name" value="ABC transporter transmembrane region"/>
    <property type="match status" value="1"/>
</dbReference>
<feature type="transmembrane region" description="Helical" evidence="9">
    <location>
        <begin position="242"/>
        <end position="261"/>
    </location>
</feature>
<accession>A0A402A822</accession>
<keyword evidence="5" id="KW-0547">Nucleotide-binding</keyword>
<keyword evidence="7 9" id="KW-1133">Transmembrane helix</keyword>
<dbReference type="InterPro" id="IPR011527">
    <property type="entry name" value="ABC1_TM_dom"/>
</dbReference>
<evidence type="ECO:0000256" key="5">
    <source>
        <dbReference type="ARBA" id="ARBA00022741"/>
    </source>
</evidence>